<dbReference type="UniPathway" id="UPA00219"/>
<dbReference type="GO" id="GO:0009252">
    <property type="term" value="P:peptidoglycan biosynthetic process"/>
    <property type="evidence" value="ECO:0007669"/>
    <property type="project" value="UniProtKB-UniRule"/>
</dbReference>
<comment type="subcellular location">
    <subcellularLocation>
        <location evidence="1 8">Cell membrane</location>
        <topology evidence="1 8">Multi-pass membrane protein</topology>
    </subcellularLocation>
</comment>
<dbReference type="PANTHER" id="PTHR47019:SF1">
    <property type="entry name" value="LIPID II FLIPPASE MURJ"/>
    <property type="match status" value="1"/>
</dbReference>
<evidence type="ECO:0000256" key="4">
    <source>
        <dbReference type="ARBA" id="ARBA00022960"/>
    </source>
</evidence>
<evidence type="ECO:0000256" key="7">
    <source>
        <dbReference type="ARBA" id="ARBA00023136"/>
    </source>
</evidence>
<organism evidence="10 11">
    <name type="scientific">Candidatus Promineifilum breve</name>
    <dbReference type="NCBI Taxonomy" id="1806508"/>
    <lineage>
        <taxon>Bacteria</taxon>
        <taxon>Bacillati</taxon>
        <taxon>Chloroflexota</taxon>
        <taxon>Ardenticatenia</taxon>
        <taxon>Candidatus Promineifilales</taxon>
        <taxon>Candidatus Promineifilaceae</taxon>
        <taxon>Candidatus Promineifilum</taxon>
    </lineage>
</organism>
<keyword evidence="5 8" id="KW-0573">Peptidoglycan synthesis</keyword>
<dbReference type="HAMAP" id="MF_02078">
    <property type="entry name" value="MurJ_MviN"/>
    <property type="match status" value="1"/>
</dbReference>
<dbReference type="GO" id="GO:0034204">
    <property type="term" value="P:lipid translocation"/>
    <property type="evidence" value="ECO:0007669"/>
    <property type="project" value="TreeGrafter"/>
</dbReference>
<feature type="transmembrane region" description="Helical" evidence="8">
    <location>
        <begin position="389"/>
        <end position="408"/>
    </location>
</feature>
<evidence type="ECO:0000256" key="1">
    <source>
        <dbReference type="ARBA" id="ARBA00004651"/>
    </source>
</evidence>
<keyword evidence="11" id="KW-1185">Reference proteome</keyword>
<dbReference type="GO" id="GO:0015648">
    <property type="term" value="F:lipid-linked peptidoglycan transporter activity"/>
    <property type="evidence" value="ECO:0007669"/>
    <property type="project" value="UniProtKB-UniRule"/>
</dbReference>
<evidence type="ECO:0000256" key="6">
    <source>
        <dbReference type="ARBA" id="ARBA00022989"/>
    </source>
</evidence>
<feature type="transmembrane region" description="Helical" evidence="8">
    <location>
        <begin position="481"/>
        <end position="498"/>
    </location>
</feature>
<dbReference type="PANTHER" id="PTHR47019">
    <property type="entry name" value="LIPID II FLIPPASE MURJ"/>
    <property type="match status" value="1"/>
</dbReference>
<feature type="transmembrane region" description="Helical" evidence="8">
    <location>
        <begin position="440"/>
        <end position="461"/>
    </location>
</feature>
<keyword evidence="8 9" id="KW-0813">Transport</keyword>
<evidence type="ECO:0000313" key="11">
    <source>
        <dbReference type="Proteomes" id="UP000215027"/>
    </source>
</evidence>
<comment type="similarity">
    <text evidence="8 9">Belongs to the MurJ/MviN family.</text>
</comment>
<dbReference type="Proteomes" id="UP000215027">
    <property type="component" value="Chromosome I"/>
</dbReference>
<dbReference type="RefSeq" id="WP_095042307.1">
    <property type="nucleotide sequence ID" value="NZ_LN890655.1"/>
</dbReference>
<accession>A0A160T2N7</accession>
<dbReference type="CDD" id="cd13123">
    <property type="entry name" value="MATE_MurJ_like"/>
    <property type="match status" value="1"/>
</dbReference>
<feature type="transmembrane region" description="Helical" evidence="8">
    <location>
        <begin position="85"/>
        <end position="108"/>
    </location>
</feature>
<evidence type="ECO:0000256" key="3">
    <source>
        <dbReference type="ARBA" id="ARBA00022692"/>
    </source>
</evidence>
<proteinExistence type="inferred from homology"/>
<dbReference type="KEGG" id="pbf:CFX0092_A0852"/>
<evidence type="ECO:0000256" key="8">
    <source>
        <dbReference type="HAMAP-Rule" id="MF_02078"/>
    </source>
</evidence>
<feature type="transmembrane region" description="Helical" evidence="8">
    <location>
        <begin position="510"/>
        <end position="532"/>
    </location>
</feature>
<dbReference type="NCBIfam" id="TIGR01695">
    <property type="entry name" value="murJ_mviN"/>
    <property type="match status" value="1"/>
</dbReference>
<feature type="transmembrane region" description="Helical" evidence="8">
    <location>
        <begin position="265"/>
        <end position="284"/>
    </location>
</feature>
<dbReference type="PIRSF" id="PIRSF002869">
    <property type="entry name" value="MviN"/>
    <property type="match status" value="1"/>
</dbReference>
<dbReference type="GO" id="GO:0005886">
    <property type="term" value="C:plasma membrane"/>
    <property type="evidence" value="ECO:0007669"/>
    <property type="project" value="UniProtKB-SubCell"/>
</dbReference>
<dbReference type="GO" id="GO:0071555">
    <property type="term" value="P:cell wall organization"/>
    <property type="evidence" value="ECO:0007669"/>
    <property type="project" value="UniProtKB-UniRule"/>
</dbReference>
<feature type="transmembrane region" description="Helical" evidence="8">
    <location>
        <begin position="224"/>
        <end position="244"/>
    </location>
</feature>
<feature type="transmembrane region" description="Helical" evidence="8">
    <location>
        <begin position="345"/>
        <end position="369"/>
    </location>
</feature>
<keyword evidence="3 8" id="KW-0812">Transmembrane</keyword>
<gene>
    <name evidence="8" type="primary">murJ</name>
    <name evidence="10" type="ORF">CFX0092_A0852</name>
</gene>
<keyword evidence="6 8" id="KW-1133">Transmembrane helix</keyword>
<name>A0A160T2N7_9CHLR</name>
<dbReference type="Pfam" id="PF03023">
    <property type="entry name" value="MurJ"/>
    <property type="match status" value="1"/>
</dbReference>
<feature type="transmembrane region" description="Helical" evidence="8">
    <location>
        <begin position="173"/>
        <end position="194"/>
    </location>
</feature>
<evidence type="ECO:0000256" key="9">
    <source>
        <dbReference type="PIRNR" id="PIRNR002869"/>
    </source>
</evidence>
<reference evidence="10" key="1">
    <citation type="submission" date="2016-01" db="EMBL/GenBank/DDBJ databases">
        <authorList>
            <person name="Mcilroy J.S."/>
            <person name="Karst M S."/>
            <person name="Albertsen M."/>
        </authorList>
    </citation>
    <scope>NUCLEOTIDE SEQUENCE</scope>
    <source>
        <strain evidence="10">Cfx-K</strain>
    </source>
</reference>
<feature type="transmembrane region" description="Helical" evidence="8">
    <location>
        <begin position="304"/>
        <end position="324"/>
    </location>
</feature>
<dbReference type="PRINTS" id="PR01806">
    <property type="entry name" value="VIRFACTRMVIN"/>
</dbReference>
<evidence type="ECO:0000256" key="2">
    <source>
        <dbReference type="ARBA" id="ARBA00022475"/>
    </source>
</evidence>
<dbReference type="AlphaFoldDB" id="A0A160T2N7"/>
<evidence type="ECO:0000256" key="5">
    <source>
        <dbReference type="ARBA" id="ARBA00022984"/>
    </source>
</evidence>
<dbReference type="GO" id="GO:0008360">
    <property type="term" value="P:regulation of cell shape"/>
    <property type="evidence" value="ECO:0007669"/>
    <property type="project" value="UniProtKB-UniRule"/>
</dbReference>
<dbReference type="InterPro" id="IPR004268">
    <property type="entry name" value="MurJ"/>
</dbReference>
<comment type="function">
    <text evidence="8 9">Involved in peptidoglycan biosynthesis. Transports lipid-linked peptidoglycan precursors from the inner to the outer leaflet of the cytoplasmic membrane.</text>
</comment>
<dbReference type="EMBL" id="LN890655">
    <property type="protein sequence ID" value="CUS02730.2"/>
    <property type="molecule type" value="Genomic_DNA"/>
</dbReference>
<evidence type="ECO:0000313" key="10">
    <source>
        <dbReference type="EMBL" id="CUS02730.2"/>
    </source>
</evidence>
<comment type="pathway">
    <text evidence="8">Cell wall biogenesis; peptidoglycan biosynthesis.</text>
</comment>
<feature type="transmembrane region" description="Helical" evidence="8">
    <location>
        <begin position="120"/>
        <end position="153"/>
    </location>
</feature>
<feature type="transmembrane region" description="Helical" evidence="8">
    <location>
        <begin position="415"/>
        <end position="434"/>
    </location>
</feature>
<sequence length="545" mass="57930">MEQIPDPATPEGMPALVVPPERAAADLSGVGSADAANEENRGIVRAAAVLAAGNVASRVLGLAREMVKANLFGTTPLLAAFQAAAYVPTGLFDLIIGGMVNSSLVPVFSDYAEKERRDELWHVLSMVLSLATLVLLGVVAIVELFAPQVAWLVGALNFTEPELSQVSIDLIRLTTPAVLFLGIASILTGALYALKRFTVPAFIGAAFNGAIVVAALVTREISGLVWGLLIGALLQVLLQLPALSDARLRPTLTFRHPAIRRIVRLYIPILAGLVVNQIAIMLSYNLAIRTGDQSLNYMNYATTLYQFPLGLVVTALSIATLPTLSRQATGDLTLFKQTLSDGLRLVLALILPATAGLFALAPFIIGLLFEHGRFTTADTATTALVLRVYLVGMPFAAADQMLVFASYARKDTWRPALVGFISILIYSLTALVLLRPLGLLSLMVADAVKHVVHTIIMLWVLRRQLGSLGGSPVARSAAKSLLAAALTGLGAFAAAQLLPDDAGRALTQLLPVVVGGATGVLIYTICVFALNIEETRALPRLLRRR</sequence>
<dbReference type="OrthoDB" id="9804143at2"/>
<dbReference type="InterPro" id="IPR051050">
    <property type="entry name" value="Lipid_II_flippase_MurJ/MviN"/>
</dbReference>
<keyword evidence="2 8" id="KW-1003">Cell membrane</keyword>
<feature type="transmembrane region" description="Helical" evidence="8">
    <location>
        <begin position="201"/>
        <end position="218"/>
    </location>
</feature>
<keyword evidence="8 9" id="KW-0961">Cell wall biogenesis/degradation</keyword>
<keyword evidence="4 8" id="KW-0133">Cell shape</keyword>
<protein>
    <recommendedName>
        <fullName evidence="8">Probable lipid II flippase MurJ</fullName>
    </recommendedName>
</protein>
<keyword evidence="7 8" id="KW-0472">Membrane</keyword>